<dbReference type="AlphaFoldDB" id="A0A8S9Z0R7"/>
<dbReference type="GO" id="GO:0030145">
    <property type="term" value="F:manganese ion binding"/>
    <property type="evidence" value="ECO:0007669"/>
    <property type="project" value="TreeGrafter"/>
</dbReference>
<evidence type="ECO:0000313" key="2">
    <source>
        <dbReference type="Proteomes" id="UP000822476"/>
    </source>
</evidence>
<dbReference type="PANTHER" id="PTHR16509">
    <property type="match status" value="1"/>
</dbReference>
<proteinExistence type="predicted"/>
<dbReference type="InterPro" id="IPR029052">
    <property type="entry name" value="Metallo-depent_PP-like"/>
</dbReference>
<dbReference type="SUPFAM" id="SSF56300">
    <property type="entry name" value="Metallo-dependent phosphatases"/>
    <property type="match status" value="1"/>
</dbReference>
<evidence type="ECO:0000313" key="1">
    <source>
        <dbReference type="EMBL" id="KAF7259096.1"/>
    </source>
</evidence>
<dbReference type="PANTHER" id="PTHR16509:SF1">
    <property type="entry name" value="MANGANESE-DEPENDENT ADP-RIBOSE_CDP-ALCOHOL DIPHOSPHATASE"/>
    <property type="match status" value="1"/>
</dbReference>
<dbReference type="GO" id="GO:0008663">
    <property type="term" value="F:2',3'-cyclic-nucleotide 2'-phosphodiesterase activity"/>
    <property type="evidence" value="ECO:0007669"/>
    <property type="project" value="TreeGrafter"/>
</dbReference>
<sequence length="463" mass="52239">MYRSSEDGCHHNVLEILNVFELTFSSRGRIKMFRIHPGILPRCPVKDHVADFPCPGYYKHNTSKIHQIERTPCGRAESFCSLGAFSDMRCCLQPNEEFRKKEEEGLVCPGRIEMLPKILLKLSTKGVNCILQVGGIVNAAVLNTSADINILLSNLQLSIEKSPVKVCHVMGDGESAIRSEYMNTIFGNVYRDYGLIKQPLRCCGSAYYTHRIGQECMLIVLDAYELLTVDPTRSSKDVGDGLAITKPDHVGGRGQKCWQCESKSANPTQFGWATELLQEDGLLNETGFQLLPRVQCAISEYQLQWLNSQLQEATRRTDNVILACHAPLHPLLVSDRSALPVNWKEILRLIMTFNCVRLVLNGRPVGNAAQPPNPAKPYQFDHGILYYSLPPTCELTQSDPSAWTHLIVEMGYDFIRIKGEGIRLPQETKDSTNRDVSEWTIPFEPRRKLSVNHFDYMFNGGYD</sequence>
<gene>
    <name evidence="1" type="ORF">EG68_04381</name>
</gene>
<reference evidence="1" key="1">
    <citation type="submission" date="2019-07" db="EMBL/GenBank/DDBJ databases">
        <title>Annotation for the trematode Paragonimus miyazaki's.</title>
        <authorList>
            <person name="Choi Y.-J."/>
        </authorList>
    </citation>
    <scope>NUCLEOTIDE SEQUENCE</scope>
    <source>
        <strain evidence="1">Japan</strain>
    </source>
</reference>
<keyword evidence="2" id="KW-1185">Reference proteome</keyword>
<dbReference type="EMBL" id="JTDE01001368">
    <property type="protein sequence ID" value="KAF7259096.1"/>
    <property type="molecule type" value="Genomic_DNA"/>
</dbReference>
<dbReference type="OrthoDB" id="9675250at2759"/>
<name>A0A8S9Z0R7_9TREM</name>
<dbReference type="GO" id="GO:0047631">
    <property type="term" value="F:ADP-ribose diphosphatase activity"/>
    <property type="evidence" value="ECO:0007669"/>
    <property type="project" value="TreeGrafter"/>
</dbReference>
<dbReference type="Gene3D" id="3.60.21.10">
    <property type="match status" value="1"/>
</dbReference>
<dbReference type="Proteomes" id="UP000822476">
    <property type="component" value="Unassembled WGS sequence"/>
</dbReference>
<accession>A0A8S9Z0R7</accession>
<comment type="caution">
    <text evidence="1">The sequence shown here is derived from an EMBL/GenBank/DDBJ whole genome shotgun (WGS) entry which is preliminary data.</text>
</comment>
<organism evidence="1 2">
    <name type="scientific">Paragonimus skrjabini miyazakii</name>
    <dbReference type="NCBI Taxonomy" id="59628"/>
    <lineage>
        <taxon>Eukaryota</taxon>
        <taxon>Metazoa</taxon>
        <taxon>Spiralia</taxon>
        <taxon>Lophotrochozoa</taxon>
        <taxon>Platyhelminthes</taxon>
        <taxon>Trematoda</taxon>
        <taxon>Digenea</taxon>
        <taxon>Plagiorchiida</taxon>
        <taxon>Troglotremata</taxon>
        <taxon>Troglotrematidae</taxon>
        <taxon>Paragonimus</taxon>
    </lineage>
</organism>
<protein>
    <submittedName>
        <fullName evidence="1">Manganese-dependent ADP-ribose/CDP-alcohol diphosphatase</fullName>
    </submittedName>
</protein>
<dbReference type="GO" id="GO:0047734">
    <property type="term" value="F:CDP-glycerol diphosphatase activity"/>
    <property type="evidence" value="ECO:0007669"/>
    <property type="project" value="TreeGrafter"/>
</dbReference>